<evidence type="ECO:0000256" key="1">
    <source>
        <dbReference type="SAM" id="SignalP"/>
    </source>
</evidence>
<organism evidence="2 3">
    <name type="scientific">Leucocoprinus birnbaumii</name>
    <dbReference type="NCBI Taxonomy" id="56174"/>
    <lineage>
        <taxon>Eukaryota</taxon>
        <taxon>Fungi</taxon>
        <taxon>Dikarya</taxon>
        <taxon>Basidiomycota</taxon>
        <taxon>Agaricomycotina</taxon>
        <taxon>Agaricomycetes</taxon>
        <taxon>Agaricomycetidae</taxon>
        <taxon>Agaricales</taxon>
        <taxon>Agaricineae</taxon>
        <taxon>Agaricaceae</taxon>
        <taxon>Leucocoprinus</taxon>
    </lineage>
</organism>
<keyword evidence="3" id="KW-1185">Reference proteome</keyword>
<sequence>MKAFTPFVLISLTFAISGSLARPITQQGSIKRWADSSIATVKKRFADPGADLSNWHGILEAKVPGSREG</sequence>
<dbReference type="Proteomes" id="UP001213000">
    <property type="component" value="Unassembled WGS sequence"/>
</dbReference>
<proteinExistence type="predicted"/>
<reference evidence="2" key="1">
    <citation type="submission" date="2022-07" db="EMBL/GenBank/DDBJ databases">
        <title>Genome Sequence of Leucocoprinus birnbaumii.</title>
        <authorList>
            <person name="Buettner E."/>
        </authorList>
    </citation>
    <scope>NUCLEOTIDE SEQUENCE</scope>
    <source>
        <strain evidence="2">VT141</strain>
    </source>
</reference>
<name>A0AAD5W3W8_9AGAR</name>
<accession>A0AAD5W3W8</accession>
<comment type="caution">
    <text evidence="2">The sequence shown here is derived from an EMBL/GenBank/DDBJ whole genome shotgun (WGS) entry which is preliminary data.</text>
</comment>
<dbReference type="AlphaFoldDB" id="A0AAD5W3W8"/>
<keyword evidence="1" id="KW-0732">Signal</keyword>
<evidence type="ECO:0000313" key="3">
    <source>
        <dbReference type="Proteomes" id="UP001213000"/>
    </source>
</evidence>
<gene>
    <name evidence="2" type="ORF">NP233_g1552</name>
</gene>
<feature type="signal peptide" evidence="1">
    <location>
        <begin position="1"/>
        <end position="21"/>
    </location>
</feature>
<dbReference type="EMBL" id="JANIEX010000058">
    <property type="protein sequence ID" value="KAJ3574745.1"/>
    <property type="molecule type" value="Genomic_DNA"/>
</dbReference>
<protein>
    <submittedName>
        <fullName evidence="2">Uncharacterized protein</fullName>
    </submittedName>
</protein>
<evidence type="ECO:0000313" key="2">
    <source>
        <dbReference type="EMBL" id="KAJ3574745.1"/>
    </source>
</evidence>
<feature type="chain" id="PRO_5042002872" evidence="1">
    <location>
        <begin position="22"/>
        <end position="69"/>
    </location>
</feature>